<keyword evidence="7 10" id="KW-0406">Ion transport</keyword>
<dbReference type="PANTHER" id="PTHR30266">
    <property type="entry name" value="MECHANOSENSITIVE CHANNEL MSCL"/>
    <property type="match status" value="1"/>
</dbReference>
<evidence type="ECO:0000256" key="8">
    <source>
        <dbReference type="ARBA" id="ARBA00023136"/>
    </source>
</evidence>
<keyword evidence="5 10" id="KW-0812">Transmembrane</keyword>
<evidence type="ECO:0000256" key="9">
    <source>
        <dbReference type="ARBA" id="ARBA00023303"/>
    </source>
</evidence>
<feature type="transmembrane region" description="Helical" evidence="10">
    <location>
        <begin position="81"/>
        <end position="106"/>
    </location>
</feature>
<protein>
    <recommendedName>
        <fullName evidence="10">Large-conductance mechanosensitive channel</fullName>
    </recommendedName>
</protein>
<evidence type="ECO:0000256" key="3">
    <source>
        <dbReference type="ARBA" id="ARBA00022448"/>
    </source>
</evidence>
<dbReference type="HAMAP" id="MF_00115">
    <property type="entry name" value="MscL"/>
    <property type="match status" value="1"/>
</dbReference>
<keyword evidence="8 10" id="KW-0472">Membrane</keyword>
<dbReference type="InterPro" id="IPR019823">
    <property type="entry name" value="Mechanosensitive_channel_CS"/>
</dbReference>
<dbReference type="AlphaFoldDB" id="A0A7W6IRJ1"/>
<dbReference type="PROSITE" id="PS01327">
    <property type="entry name" value="MSCL"/>
    <property type="match status" value="1"/>
</dbReference>
<feature type="transmembrane region" description="Helical" evidence="10">
    <location>
        <begin position="16"/>
        <end position="37"/>
    </location>
</feature>
<comment type="function">
    <text evidence="10">Channel that opens in response to stretch forces in the membrane lipid bilayer. May participate in the regulation of osmotic pressure changes within the cell.</text>
</comment>
<sequence length="147" mass="15516">MSIFKEFRDFAVKGNMIDLAIGVIIGAAFGAIVSSLVDDIFMPLIGLLLGGIDFSNLFVVLSNPDDVAVPSLAVAQEAGVATLNIGLFINAVVKFTIIAMVLFIVIKGINSMKREVAKEPVEATPAPSREEVLLTEIRDAIQAGGKA</sequence>
<dbReference type="GO" id="GO:0005886">
    <property type="term" value="C:plasma membrane"/>
    <property type="evidence" value="ECO:0007669"/>
    <property type="project" value="UniProtKB-SubCell"/>
</dbReference>
<comment type="similarity">
    <text evidence="2 10">Belongs to the MscL family.</text>
</comment>
<reference evidence="11 12" key="1">
    <citation type="submission" date="2020-08" db="EMBL/GenBank/DDBJ databases">
        <title>Genomic Encyclopedia of Type Strains, Phase IV (KMG-IV): sequencing the most valuable type-strain genomes for metagenomic binning, comparative biology and taxonomic classification.</title>
        <authorList>
            <person name="Goeker M."/>
        </authorList>
    </citation>
    <scope>NUCLEOTIDE SEQUENCE [LARGE SCALE GENOMIC DNA]</scope>
    <source>
        <strain evidence="11 12">DSM 23447</strain>
    </source>
</reference>
<evidence type="ECO:0000256" key="4">
    <source>
        <dbReference type="ARBA" id="ARBA00022475"/>
    </source>
</evidence>
<feature type="transmembrane region" description="Helical" evidence="10">
    <location>
        <begin position="44"/>
        <end position="61"/>
    </location>
</feature>
<dbReference type="NCBIfam" id="NF010557">
    <property type="entry name" value="PRK13952.1"/>
    <property type="match status" value="1"/>
</dbReference>
<comment type="subcellular location">
    <subcellularLocation>
        <location evidence="10">Cell inner membrane</location>
        <topology evidence="10">Multi-pass membrane protein</topology>
    </subcellularLocation>
    <subcellularLocation>
        <location evidence="1">Cell membrane</location>
        <topology evidence="1">Multi-pass membrane protein</topology>
    </subcellularLocation>
</comment>
<keyword evidence="3 10" id="KW-0813">Transport</keyword>
<dbReference type="GO" id="GO:0008381">
    <property type="term" value="F:mechanosensitive monoatomic ion channel activity"/>
    <property type="evidence" value="ECO:0007669"/>
    <property type="project" value="UniProtKB-UniRule"/>
</dbReference>
<name>A0A7W6IRJ1_9HYPH</name>
<dbReference type="InterPro" id="IPR001185">
    <property type="entry name" value="MS_channel"/>
</dbReference>
<keyword evidence="10" id="KW-0997">Cell inner membrane</keyword>
<keyword evidence="9 10" id="KW-0407">Ion channel</keyword>
<dbReference type="NCBIfam" id="TIGR00220">
    <property type="entry name" value="mscL"/>
    <property type="match status" value="1"/>
</dbReference>
<accession>A0A7W6IRJ1</accession>
<evidence type="ECO:0000256" key="7">
    <source>
        <dbReference type="ARBA" id="ARBA00023065"/>
    </source>
</evidence>
<keyword evidence="12" id="KW-1185">Reference proteome</keyword>
<evidence type="ECO:0000313" key="11">
    <source>
        <dbReference type="EMBL" id="MBB4053901.1"/>
    </source>
</evidence>
<organism evidence="11 12">
    <name type="scientific">Devosia subaequoris</name>
    <dbReference type="NCBI Taxonomy" id="395930"/>
    <lineage>
        <taxon>Bacteria</taxon>
        <taxon>Pseudomonadati</taxon>
        <taxon>Pseudomonadota</taxon>
        <taxon>Alphaproteobacteria</taxon>
        <taxon>Hyphomicrobiales</taxon>
        <taxon>Devosiaceae</taxon>
        <taxon>Devosia</taxon>
    </lineage>
</organism>
<evidence type="ECO:0000256" key="5">
    <source>
        <dbReference type="ARBA" id="ARBA00022692"/>
    </source>
</evidence>
<evidence type="ECO:0000256" key="2">
    <source>
        <dbReference type="ARBA" id="ARBA00007254"/>
    </source>
</evidence>
<evidence type="ECO:0000256" key="10">
    <source>
        <dbReference type="HAMAP-Rule" id="MF_00115"/>
    </source>
</evidence>
<dbReference type="EMBL" id="JACIEW010000012">
    <property type="protein sequence ID" value="MBB4053901.1"/>
    <property type="molecule type" value="Genomic_DNA"/>
</dbReference>
<proteinExistence type="inferred from homology"/>
<comment type="caution">
    <text evidence="11">The sequence shown here is derived from an EMBL/GenBank/DDBJ whole genome shotgun (WGS) entry which is preliminary data.</text>
</comment>
<dbReference type="SUPFAM" id="SSF81330">
    <property type="entry name" value="Gated mechanosensitive channel"/>
    <property type="match status" value="1"/>
</dbReference>
<evidence type="ECO:0000256" key="1">
    <source>
        <dbReference type="ARBA" id="ARBA00004651"/>
    </source>
</evidence>
<dbReference type="PRINTS" id="PR01264">
    <property type="entry name" value="MECHCHANNEL"/>
</dbReference>
<comment type="subunit">
    <text evidence="10">Homopentamer.</text>
</comment>
<dbReference type="Pfam" id="PF01741">
    <property type="entry name" value="MscL"/>
    <property type="match status" value="1"/>
</dbReference>
<evidence type="ECO:0000256" key="6">
    <source>
        <dbReference type="ARBA" id="ARBA00022989"/>
    </source>
</evidence>
<dbReference type="InterPro" id="IPR036019">
    <property type="entry name" value="MscL_channel"/>
</dbReference>
<dbReference type="NCBIfam" id="NF001843">
    <property type="entry name" value="PRK00567.1-4"/>
    <property type="match status" value="1"/>
</dbReference>
<keyword evidence="6 10" id="KW-1133">Transmembrane helix</keyword>
<dbReference type="PANTHER" id="PTHR30266:SF2">
    <property type="entry name" value="LARGE-CONDUCTANCE MECHANOSENSITIVE CHANNEL"/>
    <property type="match status" value="1"/>
</dbReference>
<keyword evidence="4 10" id="KW-1003">Cell membrane</keyword>
<dbReference type="InterPro" id="IPR037673">
    <property type="entry name" value="MSC/AndL"/>
</dbReference>
<evidence type="ECO:0000313" key="12">
    <source>
        <dbReference type="Proteomes" id="UP000547011"/>
    </source>
</evidence>
<dbReference type="Proteomes" id="UP000547011">
    <property type="component" value="Unassembled WGS sequence"/>
</dbReference>
<gene>
    <name evidence="10" type="primary">mscL</name>
    <name evidence="11" type="ORF">GGR20_003569</name>
</gene>
<dbReference type="Gene3D" id="1.10.1200.120">
    <property type="entry name" value="Large-conductance mechanosensitive channel, MscL, domain 1"/>
    <property type="match status" value="1"/>
</dbReference>